<comment type="subcellular location">
    <subcellularLocation>
        <location evidence="1">Mitochondrion</location>
    </subcellularLocation>
</comment>
<evidence type="ECO:0000313" key="7">
    <source>
        <dbReference type="Proteomes" id="UP001444071"/>
    </source>
</evidence>
<feature type="non-terminal residue" evidence="6">
    <location>
        <position position="1"/>
    </location>
</feature>
<keyword evidence="3" id="KW-0809">Transit peptide</keyword>
<comment type="caution">
    <text evidence="6">The sequence shown here is derived from an EMBL/GenBank/DDBJ whole genome shotgun (WGS) entry which is preliminary data.</text>
</comment>
<name>A0ABV0VVQ8_9TELE</name>
<dbReference type="Proteomes" id="UP001444071">
    <property type="component" value="Unassembled WGS sequence"/>
</dbReference>
<keyword evidence="7" id="KW-1185">Reference proteome</keyword>
<dbReference type="Pfam" id="PF06644">
    <property type="entry name" value="ATP11"/>
    <property type="match status" value="1"/>
</dbReference>
<protein>
    <submittedName>
        <fullName evidence="6">Uncharacterized protein</fullName>
    </submittedName>
</protein>
<evidence type="ECO:0000313" key="6">
    <source>
        <dbReference type="EMBL" id="MEQ2261286.1"/>
    </source>
</evidence>
<evidence type="ECO:0000256" key="3">
    <source>
        <dbReference type="ARBA" id="ARBA00022946"/>
    </source>
</evidence>
<evidence type="ECO:0000256" key="1">
    <source>
        <dbReference type="ARBA" id="ARBA00004173"/>
    </source>
</evidence>
<dbReference type="EMBL" id="JAHRIM010012623">
    <property type="protein sequence ID" value="MEQ2261286.1"/>
    <property type="molecule type" value="Genomic_DNA"/>
</dbReference>
<feature type="region of interest" description="Disordered" evidence="5">
    <location>
        <begin position="1"/>
        <end position="20"/>
    </location>
</feature>
<evidence type="ECO:0000256" key="2">
    <source>
        <dbReference type="ARBA" id="ARBA00009116"/>
    </source>
</evidence>
<organism evidence="6 7">
    <name type="scientific">Xenotaenia resolanae</name>
    <dbReference type="NCBI Taxonomy" id="208358"/>
    <lineage>
        <taxon>Eukaryota</taxon>
        <taxon>Metazoa</taxon>
        <taxon>Chordata</taxon>
        <taxon>Craniata</taxon>
        <taxon>Vertebrata</taxon>
        <taxon>Euteleostomi</taxon>
        <taxon>Actinopterygii</taxon>
        <taxon>Neopterygii</taxon>
        <taxon>Teleostei</taxon>
        <taxon>Neoteleostei</taxon>
        <taxon>Acanthomorphata</taxon>
        <taxon>Ovalentaria</taxon>
        <taxon>Atherinomorphae</taxon>
        <taxon>Cyprinodontiformes</taxon>
        <taxon>Goodeidae</taxon>
        <taxon>Xenotaenia</taxon>
    </lineage>
</organism>
<dbReference type="PANTHER" id="PTHR13126">
    <property type="entry name" value="CHAPERONE ATP11"/>
    <property type="match status" value="1"/>
</dbReference>
<sequence>FEQRDKMAAGDGASGGFTKNKTLGSILNLEMIKDKTGEEIAQLWMQYYSTKDTISAAIPVSSLLMNPNKPFM</sequence>
<accession>A0ABV0VVQ8</accession>
<evidence type="ECO:0000256" key="4">
    <source>
        <dbReference type="ARBA" id="ARBA00023128"/>
    </source>
</evidence>
<gene>
    <name evidence="6" type="ORF">XENORESO_008188</name>
</gene>
<dbReference type="InterPro" id="IPR010591">
    <property type="entry name" value="ATP11"/>
</dbReference>
<reference evidence="6 7" key="1">
    <citation type="submission" date="2021-06" db="EMBL/GenBank/DDBJ databases">
        <authorList>
            <person name="Palmer J.M."/>
        </authorList>
    </citation>
    <scope>NUCLEOTIDE SEQUENCE [LARGE SCALE GENOMIC DNA]</scope>
    <source>
        <strain evidence="6 7">XR_2019</strain>
        <tissue evidence="6">Muscle</tissue>
    </source>
</reference>
<comment type="similarity">
    <text evidence="2">Belongs to the ATP11 family.</text>
</comment>
<proteinExistence type="inferred from homology"/>
<keyword evidence="4" id="KW-0496">Mitochondrion</keyword>
<evidence type="ECO:0000256" key="5">
    <source>
        <dbReference type="SAM" id="MobiDB-lite"/>
    </source>
</evidence>
<dbReference type="PANTHER" id="PTHR13126:SF0">
    <property type="entry name" value="ATP SYNTHASE MITOCHONDRIAL F1 COMPLEX ASSEMBLY FACTOR 1"/>
    <property type="match status" value="1"/>
</dbReference>